<feature type="compositionally biased region" description="Low complexity" evidence="21">
    <location>
        <begin position="237"/>
        <end position="250"/>
    </location>
</feature>
<evidence type="ECO:0000313" key="24">
    <source>
        <dbReference type="Proteomes" id="UP000694569"/>
    </source>
</evidence>
<comment type="catalytic activity">
    <reaction evidence="1 20">
        <text>S-ubiquitinyl-[E2 ubiquitin-conjugating enzyme]-L-cysteine + [acceptor protein]-L-lysine = [E2 ubiquitin-conjugating enzyme]-L-cysteine + N(6)-ubiquitinyl-[acceptor protein]-L-lysine.</text>
        <dbReference type="EC" id="2.3.2.27"/>
    </reaction>
</comment>
<dbReference type="EC" id="2.3.2.27" evidence="5 20"/>
<dbReference type="Proteomes" id="UP000694569">
    <property type="component" value="Unplaced"/>
</dbReference>
<dbReference type="FunFam" id="1.10.10.10:FF:000270">
    <property type="entry name" value="Non-structural maintenance of chromosomes element 1 homolog"/>
    <property type="match status" value="1"/>
</dbReference>
<keyword evidence="11 19" id="KW-0863">Zinc-finger</keyword>
<reference evidence="23" key="2">
    <citation type="submission" date="2025-09" db="UniProtKB">
        <authorList>
            <consortium name="Ensembl"/>
        </authorList>
    </citation>
    <scope>IDENTIFICATION</scope>
</reference>
<evidence type="ECO:0000256" key="2">
    <source>
        <dbReference type="ARBA" id="ARBA00004123"/>
    </source>
</evidence>
<dbReference type="GO" id="GO:0061630">
    <property type="term" value="F:ubiquitin protein ligase activity"/>
    <property type="evidence" value="ECO:0007669"/>
    <property type="project" value="UniProtKB-UniRule"/>
</dbReference>
<comment type="subunit">
    <text evidence="20">Component of the Smc5-Smc6 complex.</text>
</comment>
<dbReference type="Gene3D" id="1.10.10.10">
    <property type="entry name" value="Winged helix-like DNA-binding domain superfamily/Winged helix DNA-binding domain"/>
    <property type="match status" value="1"/>
</dbReference>
<comment type="similarity">
    <text evidence="4 20">Belongs to the NSE1 family.</text>
</comment>
<evidence type="ECO:0000256" key="16">
    <source>
        <dbReference type="ARBA" id="ARBA00023204"/>
    </source>
</evidence>
<evidence type="ECO:0000256" key="12">
    <source>
        <dbReference type="ARBA" id="ARBA00022786"/>
    </source>
</evidence>
<dbReference type="SUPFAM" id="SSF57889">
    <property type="entry name" value="Cysteine-rich domain"/>
    <property type="match status" value="1"/>
</dbReference>
<keyword evidence="9 20" id="KW-0479">Metal-binding</keyword>
<dbReference type="Pfam" id="PF08746">
    <property type="entry name" value="zf-RING-like"/>
    <property type="match status" value="1"/>
</dbReference>
<evidence type="ECO:0000256" key="13">
    <source>
        <dbReference type="ARBA" id="ARBA00022833"/>
    </source>
</evidence>
<evidence type="ECO:0000256" key="4">
    <source>
        <dbReference type="ARBA" id="ARBA00010258"/>
    </source>
</evidence>
<evidence type="ECO:0000256" key="21">
    <source>
        <dbReference type="SAM" id="MobiDB-lite"/>
    </source>
</evidence>
<dbReference type="PROSITE" id="PS50089">
    <property type="entry name" value="ZF_RING_2"/>
    <property type="match status" value="1"/>
</dbReference>
<accession>A0A8C5QZH9</accession>
<evidence type="ECO:0000256" key="14">
    <source>
        <dbReference type="ARBA" id="ARBA00022895"/>
    </source>
</evidence>
<dbReference type="Pfam" id="PF07574">
    <property type="entry name" value="SMC_Nse1"/>
    <property type="match status" value="1"/>
</dbReference>
<keyword evidence="10 20" id="KW-0227">DNA damage</keyword>
<evidence type="ECO:0000313" key="23">
    <source>
        <dbReference type="Ensembl" id="ENSLLEP00000044489.1"/>
    </source>
</evidence>
<evidence type="ECO:0000256" key="8">
    <source>
        <dbReference type="ARBA" id="ARBA00022679"/>
    </source>
</evidence>
<dbReference type="InterPro" id="IPR013083">
    <property type="entry name" value="Znf_RING/FYVE/PHD"/>
</dbReference>
<sequence length="271" mass="31320">MASPITDSHRRFLQVLMSHGIMEGSAARALHKHCCELHKVHYMPDKLDEFIDALNKHLQPVFMQIQKGVGEHDGKRYYTLVNLAENDITKMASDYTENELELFKKTLEFIIVAENGFAPSTLILNLADQLQSKKMKKKEVEQLLQRFVQDKWLIERDGEYTLHTRCIMEMDHYLRNTYQELVRVCNICHGVAIQNQLCQSCGIAVHVPCMGKYLKGHTSPQCPNCKGQWDHEVPNLQQHDSQRPSSSSSQNDHVQTPNRRPARTVTLRTRR</sequence>
<dbReference type="Gene3D" id="3.90.1150.220">
    <property type="match status" value="1"/>
</dbReference>
<proteinExistence type="inferred from homology"/>
<evidence type="ECO:0000259" key="22">
    <source>
        <dbReference type="PROSITE" id="PS50089"/>
    </source>
</evidence>
<reference evidence="23" key="1">
    <citation type="submission" date="2025-08" db="UniProtKB">
        <authorList>
            <consortium name="Ensembl"/>
        </authorList>
    </citation>
    <scope>IDENTIFICATION</scope>
</reference>
<dbReference type="FunFam" id="3.90.1150.220:FF:000001">
    <property type="entry name" value="Non-structural maintenance of chromosomes element 1 homolog"/>
    <property type="match status" value="1"/>
</dbReference>
<name>A0A8C5QZH9_9ANUR</name>
<dbReference type="AlphaFoldDB" id="A0A8C5QZH9"/>
<dbReference type="InterPro" id="IPR011513">
    <property type="entry name" value="Nse1"/>
</dbReference>
<protein>
    <recommendedName>
        <fullName evidence="6 20">Non-structural maintenance of chromosomes element 1 homolog</fullName>
        <ecNumber evidence="5 20">2.3.2.27</ecNumber>
    </recommendedName>
</protein>
<keyword evidence="12 20" id="KW-0833">Ubl conjugation pathway</keyword>
<evidence type="ECO:0000256" key="18">
    <source>
        <dbReference type="ARBA" id="ARBA00058597"/>
    </source>
</evidence>
<dbReference type="GO" id="GO:0000724">
    <property type="term" value="P:double-strand break repair via homologous recombination"/>
    <property type="evidence" value="ECO:0007669"/>
    <property type="project" value="TreeGrafter"/>
</dbReference>
<dbReference type="InterPro" id="IPR014857">
    <property type="entry name" value="Nse1_RING_C4HC3-type"/>
</dbReference>
<keyword evidence="17 20" id="KW-0539">Nucleus</keyword>
<dbReference type="OrthoDB" id="185455at2759"/>
<dbReference type="InterPro" id="IPR046349">
    <property type="entry name" value="C1-like_sf"/>
</dbReference>
<organism evidence="23 24">
    <name type="scientific">Leptobrachium leishanense</name>
    <name type="common">Leishan spiny toad</name>
    <dbReference type="NCBI Taxonomy" id="445787"/>
    <lineage>
        <taxon>Eukaryota</taxon>
        <taxon>Metazoa</taxon>
        <taxon>Chordata</taxon>
        <taxon>Craniata</taxon>
        <taxon>Vertebrata</taxon>
        <taxon>Euteleostomi</taxon>
        <taxon>Amphibia</taxon>
        <taxon>Batrachia</taxon>
        <taxon>Anura</taxon>
        <taxon>Pelobatoidea</taxon>
        <taxon>Megophryidae</taxon>
        <taxon>Leptobrachium</taxon>
    </lineage>
</organism>
<keyword evidence="24" id="KW-1185">Reference proteome</keyword>
<comment type="function">
    <text evidence="18">RING-type zinc finger-containing E3 ubiquitin ligase that assembles with melanoma antigen protein (MAGE) to catalyze the direct transfer of ubiquitin from E2 ubiquitin-conjugating enzyme to a specific substrate. Within MAGE-RING ubiquitin ligase complex, MAGE stimulates and specifies ubiquitin ligase activity likely through recruitment and/or stabilization of the E2 ubiquitin-conjugating enzyme at the E3:substrate complex. Involved in maintenance of genome integrity, DNA damage response and DNA repair.</text>
</comment>
<keyword evidence="7" id="KW-0158">Chromosome</keyword>
<keyword evidence="8 20" id="KW-0808">Transferase</keyword>
<evidence type="ECO:0000256" key="9">
    <source>
        <dbReference type="ARBA" id="ARBA00022723"/>
    </source>
</evidence>
<keyword evidence="13 20" id="KW-0862">Zinc</keyword>
<dbReference type="GO" id="GO:0005634">
    <property type="term" value="C:nucleus"/>
    <property type="evidence" value="ECO:0007669"/>
    <property type="project" value="UniProtKB-SubCell"/>
</dbReference>
<keyword evidence="15 20" id="KW-0233">DNA recombination</keyword>
<comment type="subcellular location">
    <subcellularLocation>
        <location evidence="3">Chromosome</location>
        <location evidence="3">Telomere</location>
    </subcellularLocation>
    <subcellularLocation>
        <location evidence="2 20">Nucleus</location>
    </subcellularLocation>
</comment>
<evidence type="ECO:0000256" key="20">
    <source>
        <dbReference type="RuleBase" id="RU368018"/>
    </source>
</evidence>
<dbReference type="PANTHER" id="PTHR20973">
    <property type="entry name" value="NON-SMC ELEMENT 1-RELATED"/>
    <property type="match status" value="1"/>
</dbReference>
<keyword evidence="16 20" id="KW-0234">DNA repair</keyword>
<evidence type="ECO:0000256" key="3">
    <source>
        <dbReference type="ARBA" id="ARBA00004574"/>
    </source>
</evidence>
<dbReference type="Gene3D" id="3.30.40.10">
    <property type="entry name" value="Zinc/RING finger domain, C3HC4 (zinc finger)"/>
    <property type="match status" value="1"/>
</dbReference>
<evidence type="ECO:0000256" key="17">
    <source>
        <dbReference type="ARBA" id="ARBA00023242"/>
    </source>
</evidence>
<dbReference type="GeneTree" id="ENSGT00390000009084"/>
<evidence type="ECO:0000256" key="10">
    <source>
        <dbReference type="ARBA" id="ARBA00022763"/>
    </source>
</evidence>
<dbReference type="InterPro" id="IPR036388">
    <property type="entry name" value="WH-like_DNA-bd_sf"/>
</dbReference>
<dbReference type="CDD" id="cd16493">
    <property type="entry name" value="RING-CH-C4HC3_NSE1"/>
    <property type="match status" value="1"/>
</dbReference>
<feature type="region of interest" description="Disordered" evidence="21">
    <location>
        <begin position="237"/>
        <end position="271"/>
    </location>
</feature>
<evidence type="ECO:0000256" key="15">
    <source>
        <dbReference type="ARBA" id="ARBA00023172"/>
    </source>
</evidence>
<evidence type="ECO:0000256" key="5">
    <source>
        <dbReference type="ARBA" id="ARBA00012483"/>
    </source>
</evidence>
<keyword evidence="14" id="KW-0779">Telomere</keyword>
<dbReference type="GO" id="GO:0000781">
    <property type="term" value="C:chromosome, telomeric region"/>
    <property type="evidence" value="ECO:0007669"/>
    <property type="project" value="UniProtKB-SubCell"/>
</dbReference>
<evidence type="ECO:0000256" key="11">
    <source>
        <dbReference type="ARBA" id="ARBA00022771"/>
    </source>
</evidence>
<evidence type="ECO:0000256" key="7">
    <source>
        <dbReference type="ARBA" id="ARBA00022454"/>
    </source>
</evidence>
<dbReference type="PANTHER" id="PTHR20973:SF0">
    <property type="entry name" value="NON-STRUCTURAL MAINTENANCE OF CHROMOSOMES ELEMENT 1 HOMOLOG"/>
    <property type="match status" value="1"/>
</dbReference>
<dbReference type="InterPro" id="IPR001841">
    <property type="entry name" value="Znf_RING"/>
</dbReference>
<dbReference type="Ensembl" id="ENSLLET00000046275.1">
    <property type="protein sequence ID" value="ENSLLEP00000044489.1"/>
    <property type="gene ID" value="ENSLLEG00000028255.1"/>
</dbReference>
<dbReference type="GO" id="GO:0030915">
    <property type="term" value="C:Smc5-Smc6 complex"/>
    <property type="evidence" value="ECO:0007669"/>
    <property type="project" value="UniProtKB-UniRule"/>
</dbReference>
<evidence type="ECO:0000256" key="19">
    <source>
        <dbReference type="PROSITE-ProRule" id="PRU00175"/>
    </source>
</evidence>
<evidence type="ECO:0000256" key="1">
    <source>
        <dbReference type="ARBA" id="ARBA00000900"/>
    </source>
</evidence>
<feature type="domain" description="RING-type" evidence="22">
    <location>
        <begin position="185"/>
        <end position="226"/>
    </location>
</feature>
<dbReference type="GO" id="GO:0008270">
    <property type="term" value="F:zinc ion binding"/>
    <property type="evidence" value="ECO:0007669"/>
    <property type="project" value="UniProtKB-KW"/>
</dbReference>
<gene>
    <name evidence="23" type="primary">NSMCE1</name>
</gene>
<evidence type="ECO:0000256" key="6">
    <source>
        <dbReference type="ARBA" id="ARBA00019422"/>
    </source>
</evidence>
<comment type="function">
    <text evidence="20">RING-type zinc finger-containing E3 ubiquitin ligase that assembles with melanoma antigen protein (MAGE) to catalyze the direct transfer of ubiquitin from E2 ubiquitin-conjugating enzyme to a specific substrate. Involved in maintenance of genome integrity, DNA damage response and DNA repair.</text>
</comment>